<keyword evidence="3" id="KW-1185">Reference proteome</keyword>
<keyword evidence="1" id="KW-1133">Transmembrane helix</keyword>
<organism evidence="4">
    <name type="scientific">Mesocestoides corti</name>
    <name type="common">Flatworm</name>
    <dbReference type="NCBI Taxonomy" id="53468"/>
    <lineage>
        <taxon>Eukaryota</taxon>
        <taxon>Metazoa</taxon>
        <taxon>Spiralia</taxon>
        <taxon>Lophotrochozoa</taxon>
        <taxon>Platyhelminthes</taxon>
        <taxon>Cestoda</taxon>
        <taxon>Eucestoda</taxon>
        <taxon>Cyclophyllidea</taxon>
        <taxon>Mesocestoididae</taxon>
        <taxon>Mesocestoides</taxon>
    </lineage>
</organism>
<dbReference type="WBParaSite" id="MCU_010556-RA">
    <property type="protein sequence ID" value="MCU_010556-RA"/>
    <property type="gene ID" value="MCU_010556"/>
</dbReference>
<dbReference type="EMBL" id="UXSR01005907">
    <property type="protein sequence ID" value="VDD83969.1"/>
    <property type="molecule type" value="Genomic_DNA"/>
</dbReference>
<gene>
    <name evidence="2" type="ORF">MCOS_LOCUS9972</name>
</gene>
<keyword evidence="1" id="KW-0472">Membrane</keyword>
<feature type="transmembrane region" description="Helical" evidence="1">
    <location>
        <begin position="42"/>
        <end position="64"/>
    </location>
</feature>
<proteinExistence type="predicted"/>
<feature type="transmembrane region" description="Helical" evidence="1">
    <location>
        <begin position="103"/>
        <end position="126"/>
    </location>
</feature>
<protein>
    <submittedName>
        <fullName evidence="4">DUF3792 family protein</fullName>
    </submittedName>
</protein>
<name>A0A0R3UQ26_MESCO</name>
<evidence type="ECO:0000313" key="3">
    <source>
        <dbReference type="Proteomes" id="UP000267029"/>
    </source>
</evidence>
<keyword evidence="1" id="KW-0812">Transmembrane</keyword>
<dbReference type="Proteomes" id="UP000267029">
    <property type="component" value="Unassembled WGS sequence"/>
</dbReference>
<accession>A0A0R3UQ26</accession>
<dbReference type="AlphaFoldDB" id="A0A0R3UQ26"/>
<evidence type="ECO:0000256" key="1">
    <source>
        <dbReference type="SAM" id="Phobius"/>
    </source>
</evidence>
<evidence type="ECO:0000313" key="4">
    <source>
        <dbReference type="WBParaSite" id="MCU_010556-RA"/>
    </source>
</evidence>
<feature type="transmembrane region" description="Helical" evidence="1">
    <location>
        <begin position="76"/>
        <end position="97"/>
    </location>
</feature>
<evidence type="ECO:0000313" key="2">
    <source>
        <dbReference type="EMBL" id="VDD83969.1"/>
    </source>
</evidence>
<sequence>MNISRLVNLLAVASATTLLIIALAIGIEVCSNVFECGDKAVRIYGILLLVGAIFLVTTTILYFVSFFKNTFWIRISYVLVGILGVLSSLAGTLVYPYLAPEFWGQWLSTIAATIALSFTISVVVSFSKKKN</sequence>
<reference evidence="2 3" key="1">
    <citation type="submission" date="2018-10" db="EMBL/GenBank/DDBJ databases">
        <authorList>
            <consortium name="Pathogen Informatics"/>
        </authorList>
    </citation>
    <scope>NUCLEOTIDE SEQUENCE [LARGE SCALE GENOMIC DNA]</scope>
</reference>
<reference evidence="4" key="2">
    <citation type="submission" date="2019-11" db="UniProtKB">
        <authorList>
            <consortium name="WormBaseParasite"/>
        </authorList>
    </citation>
    <scope>IDENTIFICATION</scope>
</reference>